<dbReference type="PANTHER" id="PTHR30046">
    <property type="entry name" value="FLAGELLAR M-RING PROTEIN"/>
    <property type="match status" value="1"/>
</dbReference>
<dbReference type="Proteomes" id="UP000679690">
    <property type="component" value="Unassembled WGS sequence"/>
</dbReference>
<feature type="transmembrane region" description="Helical" evidence="1">
    <location>
        <begin position="247"/>
        <end position="267"/>
    </location>
</feature>
<evidence type="ECO:0000313" key="3">
    <source>
        <dbReference type="EMBL" id="MBO3737709.1"/>
    </source>
</evidence>
<organism evidence="3 4">
    <name type="scientific">Actinoplanes flavus</name>
    <dbReference type="NCBI Taxonomy" id="2820290"/>
    <lineage>
        <taxon>Bacteria</taxon>
        <taxon>Bacillati</taxon>
        <taxon>Actinomycetota</taxon>
        <taxon>Actinomycetes</taxon>
        <taxon>Micromonosporales</taxon>
        <taxon>Micromonosporaceae</taxon>
        <taxon>Actinoplanes</taxon>
    </lineage>
</organism>
<accession>A0ABS3UG01</accession>
<dbReference type="InterPro" id="IPR013556">
    <property type="entry name" value="Flag_M-ring_C"/>
</dbReference>
<gene>
    <name evidence="3" type="ORF">J5X75_09275</name>
</gene>
<proteinExistence type="predicted"/>
<evidence type="ECO:0000259" key="2">
    <source>
        <dbReference type="Pfam" id="PF08345"/>
    </source>
</evidence>
<dbReference type="PANTHER" id="PTHR30046:SF0">
    <property type="entry name" value="FLAGELLAR M-RING PROTEIN"/>
    <property type="match status" value="1"/>
</dbReference>
<keyword evidence="1" id="KW-0472">Membrane</keyword>
<feature type="domain" description="Flagellar M-ring C-terminal" evidence="2">
    <location>
        <begin position="96"/>
        <end position="223"/>
    </location>
</feature>
<keyword evidence="1" id="KW-0812">Transmembrane</keyword>
<sequence length="339" mass="34847">MSNRFVLAAQGSGSSSSGRRAGILIVALLALTLAGGASVGAGPAYAGAASAQRKAITGASTVTRGSGSGLLRVAPGTDATTAAFQDRMEAAVQHLLDTVLGPGRSTVATTVELDLDQVTTSSSTYRRSPFAGALSERISGRSYVGDNGGTRYDSSNVARVNALDELHETRRNAPGGIIKLSVAVLVDEAAATKVDLAQVRELVAVAAGIEAGRGDRVTVAAMPMRIATAIPADTAVAQPDTESAVRLRTSLIAVVLILLTCATLLAIRRRRRGAAVASAAADHRELLRAQLHIQRTAVPAAAVPIATAPDEGRLRQRAIGSVDPAQTAQHLRDWIGSGR</sequence>
<dbReference type="Pfam" id="PF08345">
    <property type="entry name" value="YscJ_FliF_C"/>
    <property type="match status" value="1"/>
</dbReference>
<dbReference type="EMBL" id="JAGFNS010000005">
    <property type="protein sequence ID" value="MBO3737709.1"/>
    <property type="molecule type" value="Genomic_DNA"/>
</dbReference>
<reference evidence="3 4" key="1">
    <citation type="submission" date="2021-03" db="EMBL/GenBank/DDBJ databases">
        <title>Actinoplanes flavus sp. nov., a novel actinomycete isolated from Coconut Palm rhizosphere soil.</title>
        <authorList>
            <person name="Luo X."/>
        </authorList>
    </citation>
    <scope>NUCLEOTIDE SEQUENCE [LARGE SCALE GENOMIC DNA]</scope>
    <source>
        <strain evidence="3 4">NEAU-H7</strain>
    </source>
</reference>
<name>A0ABS3UG01_9ACTN</name>
<protein>
    <recommendedName>
        <fullName evidence="2">Flagellar M-ring C-terminal domain-containing protein</fullName>
    </recommendedName>
</protein>
<keyword evidence="1" id="KW-1133">Transmembrane helix</keyword>
<comment type="caution">
    <text evidence="3">The sequence shown here is derived from an EMBL/GenBank/DDBJ whole genome shotgun (WGS) entry which is preliminary data.</text>
</comment>
<keyword evidence="4" id="KW-1185">Reference proteome</keyword>
<dbReference type="InterPro" id="IPR043427">
    <property type="entry name" value="YscJ/FliF"/>
</dbReference>
<dbReference type="RefSeq" id="WP_208466917.1">
    <property type="nucleotide sequence ID" value="NZ_JAGFNS010000005.1"/>
</dbReference>
<evidence type="ECO:0000313" key="4">
    <source>
        <dbReference type="Proteomes" id="UP000679690"/>
    </source>
</evidence>
<evidence type="ECO:0000256" key="1">
    <source>
        <dbReference type="SAM" id="Phobius"/>
    </source>
</evidence>